<name>M0IK37_9EURY</name>
<organism evidence="2 3">
    <name type="scientific">Haloferax mucosum ATCC BAA-1512</name>
    <dbReference type="NCBI Taxonomy" id="662479"/>
    <lineage>
        <taxon>Archaea</taxon>
        <taxon>Methanobacteriati</taxon>
        <taxon>Methanobacteriota</taxon>
        <taxon>Stenosarchaea group</taxon>
        <taxon>Halobacteria</taxon>
        <taxon>Halobacteriales</taxon>
        <taxon>Haloferacaceae</taxon>
        <taxon>Haloferax</taxon>
    </lineage>
</organism>
<dbReference type="STRING" id="662479.C440_06052"/>
<evidence type="ECO:0000313" key="3">
    <source>
        <dbReference type="Proteomes" id="UP000011550"/>
    </source>
</evidence>
<protein>
    <submittedName>
        <fullName evidence="2">Uncharacterized protein</fullName>
    </submittedName>
</protein>
<keyword evidence="1" id="KW-0812">Transmembrane</keyword>
<dbReference type="PATRIC" id="fig|662479.7.peg.1224"/>
<feature type="transmembrane region" description="Helical" evidence="1">
    <location>
        <begin position="12"/>
        <end position="29"/>
    </location>
</feature>
<dbReference type="OrthoDB" id="350756at2157"/>
<proteinExistence type="predicted"/>
<feature type="transmembrane region" description="Helical" evidence="1">
    <location>
        <begin position="64"/>
        <end position="83"/>
    </location>
</feature>
<evidence type="ECO:0000313" key="2">
    <source>
        <dbReference type="EMBL" id="ELZ95829.1"/>
    </source>
</evidence>
<dbReference type="AlphaFoldDB" id="M0IK37"/>
<comment type="caution">
    <text evidence="2">The sequence shown here is derived from an EMBL/GenBank/DDBJ whole genome shotgun (WGS) entry which is preliminary data.</text>
</comment>
<sequence length="120" mass="12855">MSDSAMRVRVGFIGGLSVLVFVGFVFLGLSDTGLGPAKAIVGAVMFSGYILWKGLPNHLSPRRDDILVGTVCFLGFGLVAWDVVVNGEPVSESDLVTWGALSVAVLLIYGWVRMANRRPE</sequence>
<dbReference type="Proteomes" id="UP000011550">
    <property type="component" value="Unassembled WGS sequence"/>
</dbReference>
<reference evidence="2 3" key="1">
    <citation type="journal article" date="2014" name="PLoS Genet.">
        <title>Phylogenetically driven sequencing of extremely halophilic archaea reveals strategies for static and dynamic osmo-response.</title>
        <authorList>
            <person name="Becker E.A."/>
            <person name="Seitzer P.M."/>
            <person name="Tritt A."/>
            <person name="Larsen D."/>
            <person name="Krusor M."/>
            <person name="Yao A.I."/>
            <person name="Wu D."/>
            <person name="Madern D."/>
            <person name="Eisen J.A."/>
            <person name="Darling A.E."/>
            <person name="Facciotti M.T."/>
        </authorList>
    </citation>
    <scope>NUCLEOTIDE SEQUENCE [LARGE SCALE GENOMIC DNA]</scope>
    <source>
        <strain evidence="2 3">ATCC BAA-1512</strain>
    </source>
</reference>
<accession>M0IK37</accession>
<dbReference type="EMBL" id="AOLN01000010">
    <property type="protein sequence ID" value="ELZ95829.1"/>
    <property type="molecule type" value="Genomic_DNA"/>
</dbReference>
<keyword evidence="3" id="KW-1185">Reference proteome</keyword>
<gene>
    <name evidence="2" type="ORF">C440_06052</name>
</gene>
<dbReference type="RefSeq" id="WP_008319257.1">
    <property type="nucleotide sequence ID" value="NZ_AOLN01000010.1"/>
</dbReference>
<keyword evidence="1" id="KW-0472">Membrane</keyword>
<keyword evidence="1" id="KW-1133">Transmembrane helix</keyword>
<evidence type="ECO:0000256" key="1">
    <source>
        <dbReference type="SAM" id="Phobius"/>
    </source>
</evidence>
<feature type="transmembrane region" description="Helical" evidence="1">
    <location>
        <begin position="35"/>
        <end position="52"/>
    </location>
</feature>
<feature type="transmembrane region" description="Helical" evidence="1">
    <location>
        <begin position="95"/>
        <end position="112"/>
    </location>
</feature>